<dbReference type="Pfam" id="PF00018">
    <property type="entry name" value="SH3_1"/>
    <property type="match status" value="1"/>
</dbReference>
<dbReference type="SUPFAM" id="SSF50044">
    <property type="entry name" value="SH3-domain"/>
    <property type="match status" value="1"/>
</dbReference>
<dbReference type="InterPro" id="IPR001452">
    <property type="entry name" value="SH3_domain"/>
</dbReference>
<evidence type="ECO:0000256" key="2">
    <source>
        <dbReference type="PROSITE-ProRule" id="PRU00192"/>
    </source>
</evidence>
<name>A0AAW2ZAV8_9EUKA</name>
<dbReference type="InterPro" id="IPR001849">
    <property type="entry name" value="PH_domain"/>
</dbReference>
<evidence type="ECO:0000256" key="1">
    <source>
        <dbReference type="ARBA" id="ARBA00022443"/>
    </source>
</evidence>
<protein>
    <submittedName>
        <fullName evidence="5">Myosin heavy chain</fullName>
    </submittedName>
</protein>
<dbReference type="CDD" id="cd00160">
    <property type="entry name" value="RhoGEF"/>
    <property type="match status" value="1"/>
</dbReference>
<dbReference type="GO" id="GO:0005737">
    <property type="term" value="C:cytoplasm"/>
    <property type="evidence" value="ECO:0007669"/>
    <property type="project" value="TreeGrafter"/>
</dbReference>
<dbReference type="PANTHER" id="PTHR12673">
    <property type="entry name" value="FACIOGENITAL DYSPLASIA PROTEIN"/>
    <property type="match status" value="1"/>
</dbReference>
<dbReference type="SUPFAM" id="SSF50729">
    <property type="entry name" value="PH domain-like"/>
    <property type="match status" value="1"/>
</dbReference>
<dbReference type="InterPro" id="IPR051092">
    <property type="entry name" value="FYVE_RhoGEF_PH"/>
</dbReference>
<gene>
    <name evidence="5" type="ORF">AKO1_011987</name>
</gene>
<dbReference type="Gene3D" id="2.30.30.40">
    <property type="entry name" value="SH3 Domains"/>
    <property type="match status" value="1"/>
</dbReference>
<feature type="domain" description="SH3" evidence="3">
    <location>
        <begin position="3"/>
        <end position="66"/>
    </location>
</feature>
<feature type="domain" description="DH" evidence="4">
    <location>
        <begin position="124"/>
        <end position="313"/>
    </location>
</feature>
<dbReference type="Gene3D" id="1.20.900.10">
    <property type="entry name" value="Dbl homology (DH) domain"/>
    <property type="match status" value="1"/>
</dbReference>
<dbReference type="AlphaFoldDB" id="A0AAW2ZAV8"/>
<evidence type="ECO:0000313" key="5">
    <source>
        <dbReference type="EMBL" id="KAL0486424.1"/>
    </source>
</evidence>
<evidence type="ECO:0000259" key="3">
    <source>
        <dbReference type="PROSITE" id="PS50002"/>
    </source>
</evidence>
<sequence>MQSQQKCALALYDFDAEREYEITIKTQEGDKLVIINQMDDGWSEVKKEANGATGCVPTTYYEECDFTQDEPQPRGKKDPRQIKNDLKYNRVDATKILKDNLKTYLKYKRLRAYEDSAEFKTSRFRNERIREIYATEQDYVRHLTIMVNKYLEPLKASSNSKNSIINEQKHKAIFSNLSQILSVNQLLLADLKAEMEQWPNARIFACFKKVAPFLITYTTYINNYDNAFNTVTAELQKNQKFKDYCTQIQAEPETERHPITSFLIMPIQRLPRYKMLLEEMVQKNILPDDHVEKTALVDAYNKASTIATGVNERKRADENSQTLLQLSITLKSLVNNPYQSLVQPNRTLVREGVAKVRCTNRDFVIDEYKATLCTDVLILMQHNSKIKEKRRNTFLIFLSFATLRPGVDTSNDFSLDVVAGGQNITYTLVVPDPKEKKDWISDINECMETQRKANVLRLGNKNLDLIQVSPIRVAASDKVKHSSTTFQNLARDYQATEKKLSNLNEELRTNYNFVEKTTRGH</sequence>
<organism evidence="5 6">
    <name type="scientific">Acrasis kona</name>
    <dbReference type="NCBI Taxonomy" id="1008807"/>
    <lineage>
        <taxon>Eukaryota</taxon>
        <taxon>Discoba</taxon>
        <taxon>Heterolobosea</taxon>
        <taxon>Tetramitia</taxon>
        <taxon>Eutetramitia</taxon>
        <taxon>Acrasidae</taxon>
        <taxon>Acrasis</taxon>
    </lineage>
</organism>
<evidence type="ECO:0000313" key="6">
    <source>
        <dbReference type="Proteomes" id="UP001431209"/>
    </source>
</evidence>
<dbReference type="Proteomes" id="UP001431209">
    <property type="component" value="Unassembled WGS sequence"/>
</dbReference>
<dbReference type="SMART" id="SM00233">
    <property type="entry name" value="PH"/>
    <property type="match status" value="1"/>
</dbReference>
<dbReference type="Pfam" id="PF00621">
    <property type="entry name" value="RhoGEF"/>
    <property type="match status" value="1"/>
</dbReference>
<dbReference type="PROSITE" id="PS50010">
    <property type="entry name" value="DH_2"/>
    <property type="match status" value="1"/>
</dbReference>
<dbReference type="EMBL" id="JAOPGA020001235">
    <property type="protein sequence ID" value="KAL0486424.1"/>
    <property type="molecule type" value="Genomic_DNA"/>
</dbReference>
<dbReference type="PROSITE" id="PS50002">
    <property type="entry name" value="SH3"/>
    <property type="match status" value="1"/>
</dbReference>
<dbReference type="PANTHER" id="PTHR12673:SF159">
    <property type="entry name" value="LD03170P"/>
    <property type="match status" value="1"/>
</dbReference>
<evidence type="ECO:0000259" key="4">
    <source>
        <dbReference type="PROSITE" id="PS50010"/>
    </source>
</evidence>
<keyword evidence="1 2" id="KW-0728">SH3 domain</keyword>
<keyword evidence="6" id="KW-1185">Reference proteome</keyword>
<dbReference type="InterPro" id="IPR000219">
    <property type="entry name" value="DH_dom"/>
</dbReference>
<dbReference type="SUPFAM" id="SSF48065">
    <property type="entry name" value="DBL homology domain (DH-domain)"/>
    <property type="match status" value="1"/>
</dbReference>
<dbReference type="Gene3D" id="2.30.29.30">
    <property type="entry name" value="Pleckstrin-homology domain (PH domain)/Phosphotyrosine-binding domain (PTB)"/>
    <property type="match status" value="1"/>
</dbReference>
<dbReference type="GO" id="GO:0005085">
    <property type="term" value="F:guanyl-nucleotide exchange factor activity"/>
    <property type="evidence" value="ECO:0007669"/>
    <property type="project" value="InterPro"/>
</dbReference>
<dbReference type="InterPro" id="IPR035899">
    <property type="entry name" value="DBL_dom_sf"/>
</dbReference>
<proteinExistence type="predicted"/>
<dbReference type="SMART" id="SM00326">
    <property type="entry name" value="SH3"/>
    <property type="match status" value="1"/>
</dbReference>
<dbReference type="InterPro" id="IPR036028">
    <property type="entry name" value="SH3-like_dom_sf"/>
</dbReference>
<comment type="caution">
    <text evidence="5">The sequence shown here is derived from an EMBL/GenBank/DDBJ whole genome shotgun (WGS) entry which is preliminary data.</text>
</comment>
<accession>A0AAW2ZAV8</accession>
<dbReference type="SMART" id="SM00325">
    <property type="entry name" value="RhoGEF"/>
    <property type="match status" value="1"/>
</dbReference>
<reference evidence="5 6" key="1">
    <citation type="submission" date="2024-03" db="EMBL/GenBank/DDBJ databases">
        <title>The Acrasis kona genome and developmental transcriptomes reveal deep origins of eukaryotic multicellular pathways.</title>
        <authorList>
            <person name="Sheikh S."/>
            <person name="Fu C.-J."/>
            <person name="Brown M.W."/>
            <person name="Baldauf S.L."/>
        </authorList>
    </citation>
    <scope>NUCLEOTIDE SEQUENCE [LARGE SCALE GENOMIC DNA]</scope>
    <source>
        <strain evidence="5 6">ATCC MYA-3509</strain>
    </source>
</reference>
<dbReference type="InterPro" id="IPR011993">
    <property type="entry name" value="PH-like_dom_sf"/>
</dbReference>